<name>A0ABU0CSQ7_9BACI</name>
<protein>
    <submittedName>
        <fullName evidence="2">Transposase</fullName>
    </submittedName>
</protein>
<evidence type="ECO:0000259" key="1">
    <source>
        <dbReference type="Pfam" id="PF05598"/>
    </source>
</evidence>
<dbReference type="InterPro" id="IPR008490">
    <property type="entry name" value="Transposase_InsH_N"/>
</dbReference>
<gene>
    <name evidence="2" type="ORF">J2S00_002250</name>
</gene>
<reference evidence="2 3" key="1">
    <citation type="submission" date="2023-07" db="EMBL/GenBank/DDBJ databases">
        <title>Genomic Encyclopedia of Type Strains, Phase IV (KMG-IV): sequencing the most valuable type-strain genomes for metagenomic binning, comparative biology and taxonomic classification.</title>
        <authorList>
            <person name="Goeker M."/>
        </authorList>
    </citation>
    <scope>NUCLEOTIDE SEQUENCE [LARGE SCALE GENOMIC DNA]</scope>
    <source>
        <strain evidence="2 3">DSM 17740</strain>
    </source>
</reference>
<evidence type="ECO:0000313" key="2">
    <source>
        <dbReference type="EMBL" id="MDQ0339463.1"/>
    </source>
</evidence>
<dbReference type="Pfam" id="PF05598">
    <property type="entry name" value="DUF772"/>
    <property type="match status" value="1"/>
</dbReference>
<sequence>MSIIRQRSLFDLQELYNLEPTHRFEAVFSTIDIDPILAIVSKKSCYGAPVQLNYPAMVYSLVARITERIPTIKDLVQRLKHDYIFRLDCGFLLSDAIPSEASYSRMITKISETNVLEQVHQAISEGFINDHTLAIDATHIES</sequence>
<organism evidence="2 3">
    <name type="scientific">Caldalkalibacillus uzonensis</name>
    <dbReference type="NCBI Taxonomy" id="353224"/>
    <lineage>
        <taxon>Bacteria</taxon>
        <taxon>Bacillati</taxon>
        <taxon>Bacillota</taxon>
        <taxon>Bacilli</taxon>
        <taxon>Bacillales</taxon>
        <taxon>Bacillaceae</taxon>
        <taxon>Caldalkalibacillus</taxon>
    </lineage>
</organism>
<accession>A0ABU0CSQ7</accession>
<dbReference type="Proteomes" id="UP001232445">
    <property type="component" value="Unassembled WGS sequence"/>
</dbReference>
<comment type="caution">
    <text evidence="2">The sequence shown here is derived from an EMBL/GenBank/DDBJ whole genome shotgun (WGS) entry which is preliminary data.</text>
</comment>
<feature type="domain" description="Transposase InsH N-terminal" evidence="1">
    <location>
        <begin position="16"/>
        <end position="107"/>
    </location>
</feature>
<evidence type="ECO:0000313" key="3">
    <source>
        <dbReference type="Proteomes" id="UP001232445"/>
    </source>
</evidence>
<keyword evidence="3" id="KW-1185">Reference proteome</keyword>
<proteinExistence type="predicted"/>
<dbReference type="EMBL" id="JAUSUQ010000007">
    <property type="protein sequence ID" value="MDQ0339463.1"/>
    <property type="molecule type" value="Genomic_DNA"/>
</dbReference>